<sequence>MPGGPGSSAPSKGGKGGRGGLVFGDGDRVLDKGVWKRAKTCQQCLQIVVERAKWKDCWDEVRFCSDRCKAEAKKMKRQQQQAEQAARNDGDGAMQPCQAPP</sequence>
<reference evidence="2" key="1">
    <citation type="journal article" date="2019" name="Plant J.">
        <title>Chlorella vulgaris genome assembly and annotation reveals the molecular basis for metabolic acclimation to high light conditions.</title>
        <authorList>
            <person name="Cecchin M."/>
            <person name="Marcolungo L."/>
            <person name="Rossato M."/>
            <person name="Girolomoni L."/>
            <person name="Cosentino E."/>
            <person name="Cuine S."/>
            <person name="Li-Beisson Y."/>
            <person name="Delledonne M."/>
            <person name="Ballottari M."/>
        </authorList>
    </citation>
    <scope>NUCLEOTIDE SEQUENCE</scope>
    <source>
        <strain evidence="2">211/11P</strain>
    </source>
</reference>
<evidence type="ECO:0000313" key="3">
    <source>
        <dbReference type="Proteomes" id="UP001055712"/>
    </source>
</evidence>
<protein>
    <submittedName>
        <fullName evidence="2">Uncharacterized protein</fullName>
    </submittedName>
</protein>
<reference evidence="2" key="2">
    <citation type="submission" date="2020-11" db="EMBL/GenBank/DDBJ databases">
        <authorList>
            <person name="Cecchin M."/>
            <person name="Marcolungo L."/>
            <person name="Rossato M."/>
            <person name="Girolomoni L."/>
            <person name="Cosentino E."/>
            <person name="Cuine S."/>
            <person name="Li-Beisson Y."/>
            <person name="Delledonne M."/>
            <person name="Ballottari M."/>
        </authorList>
    </citation>
    <scope>NUCLEOTIDE SEQUENCE</scope>
    <source>
        <strain evidence="2">211/11P</strain>
        <tissue evidence="2">Whole cell</tissue>
    </source>
</reference>
<dbReference type="Proteomes" id="UP001055712">
    <property type="component" value="Unassembled WGS sequence"/>
</dbReference>
<name>A0A9D4THX5_CHLVU</name>
<feature type="region of interest" description="Disordered" evidence="1">
    <location>
        <begin position="74"/>
        <end position="101"/>
    </location>
</feature>
<comment type="caution">
    <text evidence="2">The sequence shown here is derived from an EMBL/GenBank/DDBJ whole genome shotgun (WGS) entry which is preliminary data.</text>
</comment>
<dbReference type="InterPro" id="IPR017136">
    <property type="entry name" value="UCP037205"/>
</dbReference>
<evidence type="ECO:0000256" key="1">
    <source>
        <dbReference type="SAM" id="MobiDB-lite"/>
    </source>
</evidence>
<feature type="compositionally biased region" description="Gly residues" evidence="1">
    <location>
        <begin position="13"/>
        <end position="23"/>
    </location>
</feature>
<proteinExistence type="predicted"/>
<feature type="region of interest" description="Disordered" evidence="1">
    <location>
        <begin position="1"/>
        <end position="24"/>
    </location>
</feature>
<dbReference type="EMBL" id="SIDB01000011">
    <property type="protein sequence ID" value="KAI3426048.1"/>
    <property type="molecule type" value="Genomic_DNA"/>
</dbReference>
<evidence type="ECO:0000313" key="2">
    <source>
        <dbReference type="EMBL" id="KAI3426048.1"/>
    </source>
</evidence>
<feature type="compositionally biased region" description="Low complexity" evidence="1">
    <location>
        <begin position="78"/>
        <end position="87"/>
    </location>
</feature>
<accession>A0A9D4THX5</accession>
<dbReference type="OrthoDB" id="537467at2759"/>
<dbReference type="AlphaFoldDB" id="A0A9D4THX5"/>
<keyword evidence="3" id="KW-1185">Reference proteome</keyword>
<dbReference type="Pfam" id="PF10013">
    <property type="entry name" value="DUF2256"/>
    <property type="match status" value="1"/>
</dbReference>
<gene>
    <name evidence="2" type="ORF">D9Q98_008016</name>
</gene>
<organism evidence="2 3">
    <name type="scientific">Chlorella vulgaris</name>
    <name type="common">Green alga</name>
    <dbReference type="NCBI Taxonomy" id="3077"/>
    <lineage>
        <taxon>Eukaryota</taxon>
        <taxon>Viridiplantae</taxon>
        <taxon>Chlorophyta</taxon>
        <taxon>core chlorophytes</taxon>
        <taxon>Trebouxiophyceae</taxon>
        <taxon>Chlorellales</taxon>
        <taxon>Chlorellaceae</taxon>
        <taxon>Chlorella clade</taxon>
        <taxon>Chlorella</taxon>
    </lineage>
</organism>